<dbReference type="OrthoDB" id="205198at2759"/>
<dbReference type="FunFam" id="1.10.10.1210:FF:000001">
    <property type="entry name" value="melanoma-associated antigen D1"/>
    <property type="match status" value="1"/>
</dbReference>
<accession>A0A091CLC9</accession>
<dbReference type="SMART" id="SM01392">
    <property type="entry name" value="MAGE_N"/>
    <property type="match status" value="1"/>
</dbReference>
<dbReference type="GO" id="GO:0000122">
    <property type="term" value="P:negative regulation of transcription by RNA polymerase II"/>
    <property type="evidence" value="ECO:0007669"/>
    <property type="project" value="TreeGrafter"/>
</dbReference>
<dbReference type="FunFam" id="1.10.10.1200:FF:000007">
    <property type="entry name" value="Melanoma-associated antigen C2"/>
    <property type="match status" value="1"/>
</dbReference>
<gene>
    <name evidence="4" type="ORF">H920_19033</name>
</gene>
<name>A0A091CLC9_FUKDA</name>
<dbReference type="PANTHER" id="PTHR11736">
    <property type="entry name" value="MELANOMA-ASSOCIATED ANTIGEN MAGE ANTIGEN"/>
    <property type="match status" value="1"/>
</dbReference>
<evidence type="ECO:0000313" key="4">
    <source>
        <dbReference type="EMBL" id="KFO19574.1"/>
    </source>
</evidence>
<evidence type="ECO:0000313" key="5">
    <source>
        <dbReference type="Proteomes" id="UP000028990"/>
    </source>
</evidence>
<keyword evidence="1" id="KW-0825">Tumor antigen</keyword>
<protein>
    <submittedName>
        <fullName evidence="4">Melanoma-associated antigen B4</fullName>
    </submittedName>
</protein>
<evidence type="ECO:0000259" key="3">
    <source>
        <dbReference type="PROSITE" id="PS50838"/>
    </source>
</evidence>
<evidence type="ECO:0000256" key="2">
    <source>
        <dbReference type="SAM" id="MobiDB-lite"/>
    </source>
</evidence>
<dbReference type="Pfam" id="PF12440">
    <property type="entry name" value="MAGE_N"/>
    <property type="match status" value="1"/>
</dbReference>
<proteinExistence type="predicted"/>
<feature type="region of interest" description="Disordered" evidence="2">
    <location>
        <begin position="1"/>
        <end position="62"/>
    </location>
</feature>
<dbReference type="InterPro" id="IPR041898">
    <property type="entry name" value="MAGE_WH1"/>
</dbReference>
<dbReference type="eggNOG" id="KOG4562">
    <property type="taxonomic scope" value="Eukaryota"/>
</dbReference>
<evidence type="ECO:0000256" key="1">
    <source>
        <dbReference type="ARBA" id="ARBA00084104"/>
    </source>
</evidence>
<dbReference type="AlphaFoldDB" id="A0A091CLC9"/>
<dbReference type="PROSITE" id="PS50838">
    <property type="entry name" value="MAGE"/>
    <property type="match status" value="1"/>
</dbReference>
<dbReference type="Proteomes" id="UP000028990">
    <property type="component" value="Unassembled WGS sequence"/>
</dbReference>
<dbReference type="Gene3D" id="1.10.10.1200">
    <property type="entry name" value="MAGE homology domain, winged helix WH1 motif"/>
    <property type="match status" value="1"/>
</dbReference>
<dbReference type="GO" id="GO:0005634">
    <property type="term" value="C:nucleus"/>
    <property type="evidence" value="ECO:0007669"/>
    <property type="project" value="TreeGrafter"/>
</dbReference>
<dbReference type="SMART" id="SM01373">
    <property type="entry name" value="MAGE"/>
    <property type="match status" value="1"/>
</dbReference>
<dbReference type="InterPro" id="IPR002190">
    <property type="entry name" value="MHD_dom"/>
</dbReference>
<dbReference type="EMBL" id="KN124975">
    <property type="protein sequence ID" value="KFO19574.1"/>
    <property type="molecule type" value="Genomic_DNA"/>
</dbReference>
<feature type="domain" description="MAGE" evidence="3">
    <location>
        <begin position="103"/>
        <end position="302"/>
    </location>
</feature>
<dbReference type="Pfam" id="PF01454">
    <property type="entry name" value="MAGE"/>
    <property type="match status" value="1"/>
</dbReference>
<reference evidence="4 5" key="1">
    <citation type="submission" date="2013-11" db="EMBL/GenBank/DDBJ databases">
        <title>The Damaraland mole rat (Fukomys damarensis) genome and evolution of African mole rats.</title>
        <authorList>
            <person name="Gladyshev V.N."/>
            <person name="Fang X."/>
        </authorList>
    </citation>
    <scope>NUCLEOTIDE SEQUENCE [LARGE SCALE GENOMIC DNA]</scope>
    <source>
        <tissue evidence="4">Liver</tissue>
    </source>
</reference>
<dbReference type="InterPro" id="IPR037445">
    <property type="entry name" value="MAGE"/>
</dbReference>
<feature type="region of interest" description="Disordered" evidence="2">
    <location>
        <begin position="300"/>
        <end position="338"/>
    </location>
</feature>
<dbReference type="InterPro" id="IPR021072">
    <property type="entry name" value="MAGE_N"/>
</dbReference>
<dbReference type="InterPro" id="IPR041899">
    <property type="entry name" value="MAGE_WH2"/>
</dbReference>
<keyword evidence="5" id="KW-1185">Reference proteome</keyword>
<feature type="compositionally biased region" description="Low complexity" evidence="2">
    <location>
        <begin position="313"/>
        <end position="324"/>
    </location>
</feature>
<dbReference type="PANTHER" id="PTHR11736:SF164">
    <property type="entry name" value="MELANOMA-ASSOCIATED ANTIGEN B1"/>
    <property type="match status" value="1"/>
</dbReference>
<feature type="compositionally biased region" description="Basic residues" evidence="2">
    <location>
        <begin position="1"/>
        <end position="13"/>
    </location>
</feature>
<dbReference type="Gene3D" id="1.10.10.1210">
    <property type="entry name" value="MAGE homology domain, winged helix WH2 motif"/>
    <property type="match status" value="1"/>
</dbReference>
<sequence length="338" mass="37314">MLQGKKSKLRAHEKRCPARGEIQCLPGAQEGETPSCSSLSGDAAPSSYAGAVAQKSQGAPPTTSAAALASFKKSGKVSKKRREQKATSFTTTTPTEVSEKELLMKKAGMLMNYLLYKYQMKENVIKGEMVQILHKRFRPQFPEILQLTLEWAELLFGLELKEVKPGGGIYILVKKLDDSNSGSHGSSLEVPMNGLLMPLLGLIFLNGNSASEEELWEFLNKMGIYDATDHLIFGEARKFITKDLVQKKYLVYRQVLPSDPPRYEFMWGPRAHVEVNKMKILEFLAKVNETVPSAFPSHYVQASRDEEERAEDTAAASQGTAAQSIPGPGETSNVCPPE</sequence>
<organism evidence="4 5">
    <name type="scientific">Fukomys damarensis</name>
    <name type="common">Damaraland mole rat</name>
    <name type="synonym">Cryptomys damarensis</name>
    <dbReference type="NCBI Taxonomy" id="885580"/>
    <lineage>
        <taxon>Eukaryota</taxon>
        <taxon>Metazoa</taxon>
        <taxon>Chordata</taxon>
        <taxon>Craniata</taxon>
        <taxon>Vertebrata</taxon>
        <taxon>Euteleostomi</taxon>
        <taxon>Mammalia</taxon>
        <taxon>Eutheria</taxon>
        <taxon>Euarchontoglires</taxon>
        <taxon>Glires</taxon>
        <taxon>Rodentia</taxon>
        <taxon>Hystricomorpha</taxon>
        <taxon>Bathyergidae</taxon>
        <taxon>Fukomys</taxon>
    </lineage>
</organism>